<feature type="chain" id="PRO_5022084489" evidence="1">
    <location>
        <begin position="24"/>
        <end position="273"/>
    </location>
</feature>
<name>A0A545TI39_9GAMM</name>
<evidence type="ECO:0000313" key="2">
    <source>
        <dbReference type="EMBL" id="TQV76897.1"/>
    </source>
</evidence>
<dbReference type="EMBL" id="VIKR01000001">
    <property type="protein sequence ID" value="TQV76897.1"/>
    <property type="molecule type" value="Genomic_DNA"/>
</dbReference>
<keyword evidence="1" id="KW-0732">Signal</keyword>
<gene>
    <name evidence="2" type="ORF">FLL45_02795</name>
</gene>
<feature type="signal peptide" evidence="1">
    <location>
        <begin position="1"/>
        <end position="23"/>
    </location>
</feature>
<accession>A0A545TI39</accession>
<dbReference type="SUPFAM" id="SSF56935">
    <property type="entry name" value="Porins"/>
    <property type="match status" value="1"/>
</dbReference>
<sequence>MPISLRPLVPISLALFASHPVLADDYFMYSPAESDSTQVDCEKTEEGCKGKWEASVEFGYVAITGNQDSNSLNARFAVSYEVEKWRHEGNIAIVESSTEENISGTVVETKAERLTAQAKSDYKFSKKGYAFGILDYDDTKDSGFEYQASFAAGMGYSFIKDDEHSLDGELGFGSRTSKTEATDLLPSDSNSETITRIAGKYVWKISEHSQFEQKLSTEIGEDNTITKSYSGLSANVMENLALKLSYSIKDQTDVPVGNEETETTTAFTVVYTF</sequence>
<evidence type="ECO:0000256" key="1">
    <source>
        <dbReference type="SAM" id="SignalP"/>
    </source>
</evidence>
<organism evidence="2 3">
    <name type="scientific">Aliikangiella marina</name>
    <dbReference type="NCBI Taxonomy" id="1712262"/>
    <lineage>
        <taxon>Bacteria</taxon>
        <taxon>Pseudomonadati</taxon>
        <taxon>Pseudomonadota</taxon>
        <taxon>Gammaproteobacteria</taxon>
        <taxon>Oceanospirillales</taxon>
        <taxon>Pleioneaceae</taxon>
        <taxon>Aliikangiella</taxon>
    </lineage>
</organism>
<reference evidence="2 3" key="1">
    <citation type="submission" date="2019-06" db="EMBL/GenBank/DDBJ databases">
        <title>Draft genome of Aliikangiella marina GYP-15.</title>
        <authorList>
            <person name="Wang G."/>
        </authorList>
    </citation>
    <scope>NUCLEOTIDE SEQUENCE [LARGE SCALE GENOMIC DNA]</scope>
    <source>
        <strain evidence="2 3">GYP-15</strain>
    </source>
</reference>
<comment type="caution">
    <text evidence="2">The sequence shown here is derived from an EMBL/GenBank/DDBJ whole genome shotgun (WGS) entry which is preliminary data.</text>
</comment>
<dbReference type="InterPro" id="IPR007433">
    <property type="entry name" value="DUF481"/>
</dbReference>
<protein>
    <submittedName>
        <fullName evidence="2">DUF481 domain-containing protein</fullName>
    </submittedName>
</protein>
<keyword evidence="3" id="KW-1185">Reference proteome</keyword>
<dbReference type="AlphaFoldDB" id="A0A545TI39"/>
<dbReference type="OrthoDB" id="5292716at2"/>
<evidence type="ECO:0000313" key="3">
    <source>
        <dbReference type="Proteomes" id="UP000317839"/>
    </source>
</evidence>
<proteinExistence type="predicted"/>
<dbReference type="RefSeq" id="WP_142888257.1">
    <property type="nucleotide sequence ID" value="NZ_VIKR01000001.1"/>
</dbReference>
<dbReference type="Proteomes" id="UP000317839">
    <property type="component" value="Unassembled WGS sequence"/>
</dbReference>
<dbReference type="Pfam" id="PF04338">
    <property type="entry name" value="DUF481"/>
    <property type="match status" value="1"/>
</dbReference>